<dbReference type="Proteomes" id="UP000681720">
    <property type="component" value="Unassembled WGS sequence"/>
</dbReference>
<organism evidence="3 4">
    <name type="scientific">Rotaria magnacalcarata</name>
    <dbReference type="NCBI Taxonomy" id="392030"/>
    <lineage>
        <taxon>Eukaryota</taxon>
        <taxon>Metazoa</taxon>
        <taxon>Spiralia</taxon>
        <taxon>Gnathifera</taxon>
        <taxon>Rotifera</taxon>
        <taxon>Eurotatoria</taxon>
        <taxon>Bdelloidea</taxon>
        <taxon>Philodinida</taxon>
        <taxon>Philodinidae</taxon>
        <taxon>Rotaria</taxon>
    </lineage>
</organism>
<sequence length="66" mass="7982">MIDLKNRYEDTFAEYQRLPLRLETASIIMKKKDLTNELDNIERDLDFLEKHQKIFIDNSNSHINKD</sequence>
<dbReference type="Pfam" id="PF13864">
    <property type="entry name" value="Enkurin"/>
    <property type="match status" value="1"/>
</dbReference>
<accession>A0A8S3JIG8</accession>
<dbReference type="EMBL" id="CAJOBI010346101">
    <property type="protein sequence ID" value="CAF5217905.1"/>
    <property type="molecule type" value="Genomic_DNA"/>
</dbReference>
<evidence type="ECO:0000313" key="4">
    <source>
        <dbReference type="Proteomes" id="UP000676336"/>
    </source>
</evidence>
<evidence type="ECO:0000313" key="2">
    <source>
        <dbReference type="EMBL" id="CAF5020188.1"/>
    </source>
</evidence>
<gene>
    <name evidence="2" type="ORF">GIL414_LOCUS58342</name>
    <name evidence="3" type="ORF">SMN809_LOCUS80697</name>
</gene>
<comment type="caution">
    <text evidence="3">The sequence shown here is derived from an EMBL/GenBank/DDBJ whole genome shotgun (WGS) entry which is preliminary data.</text>
</comment>
<dbReference type="PROSITE" id="PS51665">
    <property type="entry name" value="ENKURIN"/>
    <property type="match status" value="1"/>
</dbReference>
<evidence type="ECO:0000259" key="1">
    <source>
        <dbReference type="PROSITE" id="PS51665"/>
    </source>
</evidence>
<dbReference type="EMBL" id="CAJOBJ010215095">
    <property type="protein sequence ID" value="CAF5020188.1"/>
    <property type="molecule type" value="Genomic_DNA"/>
</dbReference>
<proteinExistence type="predicted"/>
<protein>
    <recommendedName>
        <fullName evidence="1">Enkurin domain-containing protein</fullName>
    </recommendedName>
</protein>
<dbReference type="InterPro" id="IPR027012">
    <property type="entry name" value="Enkurin_dom"/>
</dbReference>
<dbReference type="AlphaFoldDB" id="A0A8S3JIG8"/>
<name>A0A8S3JIG8_9BILA</name>
<evidence type="ECO:0000313" key="3">
    <source>
        <dbReference type="EMBL" id="CAF5217905.1"/>
    </source>
</evidence>
<feature type="domain" description="Enkurin" evidence="1">
    <location>
        <begin position="1"/>
        <end position="56"/>
    </location>
</feature>
<dbReference type="Proteomes" id="UP000676336">
    <property type="component" value="Unassembled WGS sequence"/>
</dbReference>
<reference evidence="3" key="1">
    <citation type="submission" date="2021-02" db="EMBL/GenBank/DDBJ databases">
        <authorList>
            <person name="Nowell W R."/>
        </authorList>
    </citation>
    <scope>NUCLEOTIDE SEQUENCE</scope>
</reference>